<comment type="caution">
    <text evidence="1">The sequence shown here is derived from an EMBL/GenBank/DDBJ whole genome shotgun (WGS) entry which is preliminary data.</text>
</comment>
<evidence type="ECO:0000313" key="1">
    <source>
        <dbReference type="EMBL" id="OSX90962.1"/>
    </source>
</evidence>
<reference evidence="1 2" key="1">
    <citation type="submission" date="2016-12" db="EMBL/GenBank/DDBJ databases">
        <title>Genome Sequences of Twelve Sporeforming Bacillus Species Isolated from Foods.</title>
        <authorList>
            <person name="De Jong A."/>
            <person name="Holsappel S."/>
            <person name="Kuipers O.P."/>
        </authorList>
    </citation>
    <scope>NUCLEOTIDE SEQUENCE [LARGE SCALE GENOMIC DNA]</scope>
    <source>
        <strain evidence="1 2">S3E15</strain>
    </source>
</reference>
<dbReference type="KEGG" id="bww:bwei_4058"/>
<evidence type="ECO:0000313" key="2">
    <source>
        <dbReference type="Proteomes" id="UP000194131"/>
    </source>
</evidence>
<dbReference type="EMBL" id="MRWU01000013">
    <property type="protein sequence ID" value="OSX90962.1"/>
    <property type="molecule type" value="Genomic_DNA"/>
</dbReference>
<protein>
    <submittedName>
        <fullName evidence="1">Uncharacterized protein</fullName>
    </submittedName>
</protein>
<name>A0AAP7W6C2_BACMY</name>
<sequence>MEQKRYFNFKQKNSQQKLTARFSKGEQGESNLIGCLQY</sequence>
<dbReference type="AlphaFoldDB" id="A0AAP7W6C2"/>
<organism evidence="1 2">
    <name type="scientific">Bacillus mycoides</name>
    <dbReference type="NCBI Taxonomy" id="1405"/>
    <lineage>
        <taxon>Bacteria</taxon>
        <taxon>Bacillati</taxon>
        <taxon>Bacillota</taxon>
        <taxon>Bacilli</taxon>
        <taxon>Bacillales</taxon>
        <taxon>Bacillaceae</taxon>
        <taxon>Bacillus</taxon>
        <taxon>Bacillus cereus group</taxon>
    </lineage>
</organism>
<proteinExistence type="predicted"/>
<accession>A0AAP7W6C2</accession>
<dbReference type="Proteomes" id="UP000194131">
    <property type="component" value="Unassembled WGS sequence"/>
</dbReference>
<gene>
    <name evidence="1" type="ORF">S3E15_01328</name>
</gene>